<feature type="binding site" evidence="15">
    <location>
        <position position="147"/>
    </location>
    <ligand>
        <name>Mg(2+)</name>
        <dbReference type="ChEBI" id="CHEBI:18420"/>
        <label>1</label>
        <note>catalytic</note>
    </ligand>
</feature>
<evidence type="ECO:0000256" key="11">
    <source>
        <dbReference type="ARBA" id="ARBA00022989"/>
    </source>
</evidence>
<dbReference type="GO" id="GO:0008254">
    <property type="term" value="F:3'-nucleotidase activity"/>
    <property type="evidence" value="ECO:0007669"/>
    <property type="project" value="TreeGrafter"/>
</dbReference>
<feature type="binding site" evidence="15">
    <location>
        <position position="269"/>
    </location>
    <ligand>
        <name>Mg(2+)</name>
        <dbReference type="ChEBI" id="CHEBI:18420"/>
        <label>1</label>
        <note>catalytic</note>
    </ligand>
</feature>
<keyword evidence="9" id="KW-0378">Hydrolase</keyword>
<feature type="binding site" evidence="15">
    <location>
        <position position="148"/>
    </location>
    <ligand>
        <name>Mg(2+)</name>
        <dbReference type="ChEBI" id="CHEBI:18420"/>
        <label>1</label>
        <note>catalytic</note>
    </ligand>
</feature>
<dbReference type="EMBL" id="OU892289">
    <property type="protein sequence ID" value="CAG9763316.1"/>
    <property type="molecule type" value="Genomic_DNA"/>
</dbReference>
<dbReference type="InterPro" id="IPR020550">
    <property type="entry name" value="Inositol_monophosphatase_CS"/>
</dbReference>
<evidence type="ECO:0000256" key="12">
    <source>
        <dbReference type="ARBA" id="ARBA00023136"/>
    </source>
</evidence>
<dbReference type="PANTHER" id="PTHR43028">
    <property type="entry name" value="3'(2'),5'-BISPHOSPHATE NUCLEOTIDASE 1"/>
    <property type="match status" value="1"/>
</dbReference>
<evidence type="ECO:0000256" key="4">
    <source>
        <dbReference type="ARBA" id="ARBA00005152"/>
    </source>
</evidence>
<reference evidence="17" key="1">
    <citation type="submission" date="2022-01" db="EMBL/GenBank/DDBJ databases">
        <authorList>
            <person name="King R."/>
        </authorList>
    </citation>
    <scope>NUCLEOTIDE SEQUENCE</scope>
</reference>
<dbReference type="GO" id="GO:0046854">
    <property type="term" value="P:phosphatidylinositol phosphate biosynthetic process"/>
    <property type="evidence" value="ECO:0007669"/>
    <property type="project" value="InterPro"/>
</dbReference>
<name>A0A9N9MEM4_9CUCU</name>
<dbReference type="GO" id="GO:0016020">
    <property type="term" value="C:membrane"/>
    <property type="evidence" value="ECO:0007669"/>
    <property type="project" value="UniProtKB-SubCell"/>
</dbReference>
<dbReference type="OrthoDB" id="74460at2759"/>
<evidence type="ECO:0000256" key="6">
    <source>
        <dbReference type="ARBA" id="ARBA00013106"/>
    </source>
</evidence>
<evidence type="ECO:0000256" key="2">
    <source>
        <dbReference type="ARBA" id="ARBA00001946"/>
    </source>
</evidence>
<evidence type="ECO:0000256" key="10">
    <source>
        <dbReference type="ARBA" id="ARBA00022842"/>
    </source>
</evidence>
<comment type="catalytic activity">
    <reaction evidence="1">
        <text>a myo-inositol phosphate + H2O = myo-inositol + phosphate</text>
        <dbReference type="Rhea" id="RHEA:24056"/>
        <dbReference type="ChEBI" id="CHEBI:15377"/>
        <dbReference type="ChEBI" id="CHEBI:17268"/>
        <dbReference type="ChEBI" id="CHEBI:43474"/>
        <dbReference type="ChEBI" id="CHEBI:84139"/>
        <dbReference type="EC" id="3.1.3.25"/>
    </reaction>
</comment>
<dbReference type="Proteomes" id="UP001152799">
    <property type="component" value="Chromosome 13"/>
</dbReference>
<dbReference type="GO" id="GO:0012505">
    <property type="term" value="C:endomembrane system"/>
    <property type="evidence" value="ECO:0007669"/>
    <property type="project" value="TreeGrafter"/>
</dbReference>
<feature type="binding site" evidence="15">
    <location>
        <position position="145"/>
    </location>
    <ligand>
        <name>Mg(2+)</name>
        <dbReference type="ChEBI" id="CHEBI:18420"/>
        <label>1</label>
        <note>catalytic</note>
    </ligand>
</feature>
<dbReference type="PROSITE" id="PS00630">
    <property type="entry name" value="IMP_2"/>
    <property type="match status" value="1"/>
</dbReference>
<dbReference type="AlphaFoldDB" id="A0A9N9MEM4"/>
<evidence type="ECO:0000256" key="7">
    <source>
        <dbReference type="ARBA" id="ARBA00022692"/>
    </source>
</evidence>
<evidence type="ECO:0000256" key="14">
    <source>
        <dbReference type="ARBA" id="ARBA00042949"/>
    </source>
</evidence>
<dbReference type="GO" id="GO:0052834">
    <property type="term" value="F:inositol monophosphate phosphatase activity"/>
    <property type="evidence" value="ECO:0007669"/>
    <property type="project" value="UniProtKB-EC"/>
</dbReference>
<comment type="subcellular location">
    <subcellularLocation>
        <location evidence="3">Membrane</location>
        <topology evidence="3">Single-pass membrane protein</topology>
    </subcellularLocation>
</comment>
<evidence type="ECO:0000256" key="8">
    <source>
        <dbReference type="ARBA" id="ARBA00022723"/>
    </source>
</evidence>
<dbReference type="Pfam" id="PF00459">
    <property type="entry name" value="Inositol_P"/>
    <property type="match status" value="1"/>
</dbReference>
<keyword evidence="10 15" id="KW-0460">Magnesium</keyword>
<dbReference type="SUPFAM" id="SSF56655">
    <property type="entry name" value="Carbohydrate phosphatase"/>
    <property type="match status" value="1"/>
</dbReference>
<evidence type="ECO:0000256" key="15">
    <source>
        <dbReference type="PIRSR" id="PIRSR600760-2"/>
    </source>
</evidence>
<keyword evidence="18" id="KW-1185">Reference proteome</keyword>
<organism evidence="17 18">
    <name type="scientific">Ceutorhynchus assimilis</name>
    <name type="common">cabbage seed weevil</name>
    <dbReference type="NCBI Taxonomy" id="467358"/>
    <lineage>
        <taxon>Eukaryota</taxon>
        <taxon>Metazoa</taxon>
        <taxon>Ecdysozoa</taxon>
        <taxon>Arthropoda</taxon>
        <taxon>Hexapoda</taxon>
        <taxon>Insecta</taxon>
        <taxon>Pterygota</taxon>
        <taxon>Neoptera</taxon>
        <taxon>Endopterygota</taxon>
        <taxon>Coleoptera</taxon>
        <taxon>Polyphaga</taxon>
        <taxon>Cucujiformia</taxon>
        <taxon>Curculionidae</taxon>
        <taxon>Ceutorhynchinae</taxon>
        <taxon>Ceutorhynchus</taxon>
    </lineage>
</organism>
<sequence length="320" mass="35397">MVFAGAIKLNKRGYALAALLILLFIYYIQVQYSHSDDINVSQLLKTAIIAANLGGKFVVNTKNHLSVHVKGKTKEGMDDSVTTADLLSHCVMKQLIERRLPNVKFISEEKEVDCEEDLSGTLMDPETSLTEDVAVRGSDVTIWIDPLDATHEYTEKLYEYVTTMVCVAVKGEPLIGVIYKPFSETTFWAVVGYGHSNNLKPKANNAKSDKTKIIVSRSHRGAIEKVLEENFKHTPYEMVIAAGAGYKALEVAEGSVDAYLHITAIKKWDICAGNAILKALGGKMTDKNGNSLTYFNETNVLNEHGLIATLNNHEQFVNKI</sequence>
<evidence type="ECO:0000256" key="1">
    <source>
        <dbReference type="ARBA" id="ARBA00001033"/>
    </source>
</evidence>
<evidence type="ECO:0000256" key="5">
    <source>
        <dbReference type="ARBA" id="ARBA00009759"/>
    </source>
</evidence>
<comment type="similarity">
    <text evidence="5">Belongs to the inositol monophosphatase superfamily.</text>
</comment>
<keyword evidence="7 16" id="KW-0812">Transmembrane</keyword>
<evidence type="ECO:0000256" key="16">
    <source>
        <dbReference type="SAM" id="Phobius"/>
    </source>
</evidence>
<dbReference type="Gene3D" id="3.30.540.10">
    <property type="entry name" value="Fructose-1,6-Bisphosphatase, subunit A, domain 1"/>
    <property type="match status" value="1"/>
</dbReference>
<evidence type="ECO:0000256" key="9">
    <source>
        <dbReference type="ARBA" id="ARBA00022801"/>
    </source>
</evidence>
<evidence type="ECO:0000313" key="18">
    <source>
        <dbReference type="Proteomes" id="UP001152799"/>
    </source>
</evidence>
<comment type="pathway">
    <text evidence="4">Polyol metabolism; myo-inositol biosynthesis; myo-inositol from D-glucose 6-phosphate: step 2/2.</text>
</comment>
<dbReference type="GO" id="GO:0005737">
    <property type="term" value="C:cytoplasm"/>
    <property type="evidence" value="ECO:0007669"/>
    <property type="project" value="UniProtKB-ARBA"/>
</dbReference>
<dbReference type="EC" id="3.1.3.25" evidence="6"/>
<evidence type="ECO:0000256" key="3">
    <source>
        <dbReference type="ARBA" id="ARBA00004167"/>
    </source>
</evidence>
<keyword evidence="12 16" id="KW-0472">Membrane</keyword>
<dbReference type="PANTHER" id="PTHR43028:SF4">
    <property type="entry name" value="INOSITOL MONOPHOSPHATASE 3"/>
    <property type="match status" value="1"/>
</dbReference>
<evidence type="ECO:0000256" key="13">
    <source>
        <dbReference type="ARBA" id="ARBA00042119"/>
    </source>
</evidence>
<keyword evidence="8 15" id="KW-0479">Metal-binding</keyword>
<protein>
    <recommendedName>
        <fullName evidence="6">inositol-phosphate phosphatase</fullName>
        <ecNumber evidence="6">3.1.3.25</ecNumber>
    </recommendedName>
    <alternativeName>
        <fullName evidence="14">Inositol-1(or 4)-monophosphatase 3</fullName>
    </alternativeName>
    <alternativeName>
        <fullName evidence="13">Myo-inositol monophosphatase A3</fullName>
    </alternativeName>
</protein>
<keyword evidence="11 16" id="KW-1133">Transmembrane helix</keyword>
<feature type="binding site" evidence="15">
    <location>
        <position position="108"/>
    </location>
    <ligand>
        <name>Mg(2+)</name>
        <dbReference type="ChEBI" id="CHEBI:18420"/>
        <label>1</label>
        <note>catalytic</note>
    </ligand>
</feature>
<comment type="cofactor">
    <cofactor evidence="2 15">
        <name>Mg(2+)</name>
        <dbReference type="ChEBI" id="CHEBI:18420"/>
    </cofactor>
</comment>
<dbReference type="InterPro" id="IPR000760">
    <property type="entry name" value="Inositol_monophosphatase-like"/>
</dbReference>
<evidence type="ECO:0000313" key="17">
    <source>
        <dbReference type="EMBL" id="CAG9763316.1"/>
    </source>
</evidence>
<dbReference type="FunFam" id="3.30.540.10:FF:000012">
    <property type="entry name" value="Blast:Putative inositol monophosphatase 3"/>
    <property type="match status" value="1"/>
</dbReference>
<dbReference type="InterPro" id="IPR050725">
    <property type="entry name" value="CysQ/Inositol_MonoPase"/>
</dbReference>
<dbReference type="Gene3D" id="3.40.190.80">
    <property type="match status" value="1"/>
</dbReference>
<feature type="transmembrane region" description="Helical" evidence="16">
    <location>
        <begin position="12"/>
        <end position="29"/>
    </location>
</feature>
<dbReference type="GO" id="GO:0046872">
    <property type="term" value="F:metal ion binding"/>
    <property type="evidence" value="ECO:0007669"/>
    <property type="project" value="UniProtKB-KW"/>
</dbReference>
<gene>
    <name evidence="17" type="ORF">CEUTPL_LOCUS3982</name>
</gene>
<proteinExistence type="inferred from homology"/>
<accession>A0A9N9MEM4</accession>